<dbReference type="RefSeq" id="WP_024686389.1">
    <property type="nucleotide sequence ID" value="NZ_CP159362.1"/>
</dbReference>
<accession>A0AAU8LKQ2</accession>
<sequence length="126" mass="13353">MNTQSRPTLPTPLVRNAITLQTDKGPSNAIDLNSEITLELPAINDPSCTFVILALGSTDGNHNVQLIGSAPIVQGQPTVITLSNKTDDQSPAFKSGHEATITGSVQVTGLDHWVDTPISEIYGFKS</sequence>
<dbReference type="EMBL" id="CP159362">
    <property type="protein sequence ID" value="XCN68703.1"/>
    <property type="molecule type" value="Genomic_DNA"/>
</dbReference>
<reference evidence="1" key="2">
    <citation type="submission" date="2024-07" db="EMBL/GenBank/DDBJ databases">
        <title>A complete genome sequence for Pseudomonas syringae CC1417.</title>
        <authorList>
            <person name="Baltrus D.A."/>
        </authorList>
    </citation>
    <scope>NUCLEOTIDE SEQUENCE</scope>
    <source>
        <strain evidence="1">CC1417</strain>
    </source>
</reference>
<evidence type="ECO:0000313" key="1">
    <source>
        <dbReference type="EMBL" id="XCN68703.1"/>
    </source>
</evidence>
<name>A0AAU8LKQ2_PSESX</name>
<organism evidence="1">
    <name type="scientific">Pseudomonas syringae CC1417</name>
    <dbReference type="NCBI Taxonomy" id="1357272"/>
    <lineage>
        <taxon>Bacteria</taxon>
        <taxon>Pseudomonadati</taxon>
        <taxon>Pseudomonadota</taxon>
        <taxon>Gammaproteobacteria</taxon>
        <taxon>Pseudomonadales</taxon>
        <taxon>Pseudomonadaceae</taxon>
        <taxon>Pseudomonas</taxon>
        <taxon>Pseudomonas syringae</taxon>
    </lineage>
</organism>
<protein>
    <recommendedName>
        <fullName evidence="2">DUF5666 domain-containing protein</fullName>
    </recommendedName>
</protein>
<gene>
    <name evidence="1" type="ORF">N011_05240</name>
</gene>
<proteinExistence type="predicted"/>
<reference evidence="1" key="1">
    <citation type="journal article" date="2014" name="Genome Announc.">
        <title>Draft Genome Sequences of a Phylogenetically Diverse Suite of Pseudomonas syringae Strains from Multiple Source Populations.</title>
        <authorList>
            <person name="Baltrus D.A."/>
            <person name="Yourstone S."/>
            <person name="Lind A."/>
            <person name="Guilbaud C."/>
            <person name="Sands D.C."/>
            <person name="Jones C.D."/>
            <person name="Morris C.E."/>
            <person name="Dangl J.L."/>
        </authorList>
    </citation>
    <scope>NUCLEOTIDE SEQUENCE</scope>
    <source>
        <strain evidence="1">CC1417</strain>
    </source>
</reference>
<evidence type="ECO:0008006" key="2">
    <source>
        <dbReference type="Google" id="ProtNLM"/>
    </source>
</evidence>
<dbReference type="AlphaFoldDB" id="A0AAU8LKQ2"/>